<reference evidence="2" key="1">
    <citation type="journal article" date="2020" name="Mol. Plant Microbe Interact.">
        <title>Genome Sequence of the Biocontrol Agent Coniothyrium minitans strain Conio (IMI 134523).</title>
        <authorList>
            <person name="Patel D."/>
            <person name="Shittu T.A."/>
            <person name="Baroncelli R."/>
            <person name="Muthumeenakshi S."/>
            <person name="Osborne T.H."/>
            <person name="Janganan T.K."/>
            <person name="Sreenivasaprasad S."/>
        </authorList>
    </citation>
    <scope>NUCLEOTIDE SEQUENCE</scope>
    <source>
        <strain evidence="2">Conio</strain>
    </source>
</reference>
<dbReference type="EMBL" id="WJXW01000001">
    <property type="protein sequence ID" value="KAF9741223.1"/>
    <property type="molecule type" value="Genomic_DNA"/>
</dbReference>
<gene>
    <name evidence="2" type="ORF">PMIN01_00762</name>
</gene>
<dbReference type="AlphaFoldDB" id="A0A9P6GTZ6"/>
<proteinExistence type="predicted"/>
<sequence length="157" mass="17757">MGKSPFAKSSPKTALIERVGLYGPNGDSIYRLLYNEAEQGRDRLSGDYNSLTKISMKEGARAPYKWDDLSETARHREILNIVRTASVYTRPYYQLGRWMTTEEENWVAEWFLWHSFRFRDNRNSPAAGQHLTGGHPAASNGPGQGGASATPYWKTVL</sequence>
<keyword evidence="3" id="KW-1185">Reference proteome</keyword>
<organism evidence="2 3">
    <name type="scientific">Paraphaeosphaeria minitans</name>
    <dbReference type="NCBI Taxonomy" id="565426"/>
    <lineage>
        <taxon>Eukaryota</taxon>
        <taxon>Fungi</taxon>
        <taxon>Dikarya</taxon>
        <taxon>Ascomycota</taxon>
        <taxon>Pezizomycotina</taxon>
        <taxon>Dothideomycetes</taxon>
        <taxon>Pleosporomycetidae</taxon>
        <taxon>Pleosporales</taxon>
        <taxon>Massarineae</taxon>
        <taxon>Didymosphaeriaceae</taxon>
        <taxon>Paraphaeosphaeria</taxon>
    </lineage>
</organism>
<name>A0A9P6GTZ6_9PLEO</name>
<accession>A0A9P6GTZ6</accession>
<dbReference type="OrthoDB" id="4502478at2759"/>
<feature type="region of interest" description="Disordered" evidence="1">
    <location>
        <begin position="127"/>
        <end position="150"/>
    </location>
</feature>
<comment type="caution">
    <text evidence="2">The sequence shown here is derived from an EMBL/GenBank/DDBJ whole genome shotgun (WGS) entry which is preliminary data.</text>
</comment>
<dbReference type="Proteomes" id="UP000756921">
    <property type="component" value="Unassembled WGS sequence"/>
</dbReference>
<protein>
    <submittedName>
        <fullName evidence="2">Uncharacterized protein</fullName>
    </submittedName>
</protein>
<evidence type="ECO:0000313" key="2">
    <source>
        <dbReference type="EMBL" id="KAF9741223.1"/>
    </source>
</evidence>
<evidence type="ECO:0000256" key="1">
    <source>
        <dbReference type="SAM" id="MobiDB-lite"/>
    </source>
</evidence>
<evidence type="ECO:0000313" key="3">
    <source>
        <dbReference type="Proteomes" id="UP000756921"/>
    </source>
</evidence>